<organism evidence="2 3">
    <name type="scientific">Caballeronia zhejiangensis</name>
    <dbReference type="NCBI Taxonomy" id="871203"/>
    <lineage>
        <taxon>Bacteria</taxon>
        <taxon>Pseudomonadati</taxon>
        <taxon>Pseudomonadota</taxon>
        <taxon>Betaproteobacteria</taxon>
        <taxon>Burkholderiales</taxon>
        <taxon>Burkholderiaceae</taxon>
        <taxon>Caballeronia</taxon>
    </lineage>
</organism>
<evidence type="ECO:0000313" key="2">
    <source>
        <dbReference type="EMBL" id="KDR29725.1"/>
    </source>
</evidence>
<dbReference type="EMBL" id="JFHD01000012">
    <property type="protein sequence ID" value="KDR29725.1"/>
    <property type="molecule type" value="Genomic_DNA"/>
</dbReference>
<feature type="transmembrane region" description="Helical" evidence="1">
    <location>
        <begin position="203"/>
        <end position="228"/>
    </location>
</feature>
<feature type="transmembrane region" description="Helical" evidence="1">
    <location>
        <begin position="79"/>
        <end position="100"/>
    </location>
</feature>
<keyword evidence="3" id="KW-1185">Reference proteome</keyword>
<sequence>MAMPLRSASNGFFFALWVAVCAAAPEFLWQGLFSLFGHFSLTDAAAALLIGAILAFFVEPVLERLRGLSDAHEPAEKSPAFAACEALSFAIVAVCVHEAITVYVAASHSNEQASENLVKAVAQALQWAITPFFITIAWMAARAPSWIAWPIAALSIIVGLLVGVIFGWSAHVLVTSAIPTIAVLIAGCLIVREQWDAFTFRRCARATGVIALAWLVLTGALQLALWLAHAQAFRVYERSEFWSDLRFYIGWVTGLLVAPSFVPDAPLAAGGDDRRVRH</sequence>
<feature type="transmembrane region" description="Helical" evidence="1">
    <location>
        <begin position="248"/>
        <end position="269"/>
    </location>
</feature>
<keyword evidence="1" id="KW-1133">Transmembrane helix</keyword>
<comment type="caution">
    <text evidence="2">The sequence shown here is derived from an EMBL/GenBank/DDBJ whole genome shotgun (WGS) entry which is preliminary data.</text>
</comment>
<evidence type="ECO:0000313" key="3">
    <source>
        <dbReference type="Proteomes" id="UP000027451"/>
    </source>
</evidence>
<dbReference type="OrthoDB" id="9127327at2"/>
<dbReference type="Proteomes" id="UP000027451">
    <property type="component" value="Unassembled WGS sequence"/>
</dbReference>
<feature type="transmembrane region" description="Helical" evidence="1">
    <location>
        <begin position="147"/>
        <end position="166"/>
    </location>
</feature>
<feature type="transmembrane region" description="Helical" evidence="1">
    <location>
        <begin position="39"/>
        <end position="58"/>
    </location>
</feature>
<accession>A0A656QJG6</accession>
<gene>
    <name evidence="2" type="ORF">BG60_06540</name>
</gene>
<name>A0A656QJG6_9BURK</name>
<keyword evidence="1" id="KW-0812">Transmembrane</keyword>
<dbReference type="AlphaFoldDB" id="A0A656QJG6"/>
<feature type="transmembrane region" description="Helical" evidence="1">
    <location>
        <begin position="172"/>
        <end position="191"/>
    </location>
</feature>
<proteinExistence type="predicted"/>
<protein>
    <submittedName>
        <fullName evidence="2">Uncharacterized protein</fullName>
    </submittedName>
</protein>
<reference evidence="2 3" key="1">
    <citation type="submission" date="2014-03" db="EMBL/GenBank/DDBJ databases">
        <title>Draft Genome Sequences of Four Burkholderia Strains.</title>
        <authorList>
            <person name="Liu X.Y."/>
            <person name="Li C.X."/>
            <person name="Xu J.H."/>
        </authorList>
    </citation>
    <scope>NUCLEOTIDE SEQUENCE [LARGE SCALE GENOMIC DNA]</scope>
    <source>
        <strain evidence="2 3">OP-1</strain>
    </source>
</reference>
<evidence type="ECO:0000256" key="1">
    <source>
        <dbReference type="SAM" id="Phobius"/>
    </source>
</evidence>
<keyword evidence="1" id="KW-0472">Membrane</keyword>
<feature type="transmembrane region" description="Helical" evidence="1">
    <location>
        <begin position="120"/>
        <end position="140"/>
    </location>
</feature>